<evidence type="ECO:0000313" key="2">
    <source>
        <dbReference type="Proteomes" id="UP000199467"/>
    </source>
</evidence>
<protein>
    <submittedName>
        <fullName evidence="1">Uncharacterized protein</fullName>
    </submittedName>
</protein>
<accession>A0A1G6U6T0</accession>
<gene>
    <name evidence="1" type="ORF">SAMN05216576_11538</name>
</gene>
<dbReference type="AlphaFoldDB" id="A0A1G6U6T0"/>
<dbReference type="Proteomes" id="UP000199467">
    <property type="component" value="Unassembled WGS sequence"/>
</dbReference>
<organism evidence="1 2">
    <name type="scientific">Ectopseudomonas chengduensis</name>
    <dbReference type="NCBI Taxonomy" id="489632"/>
    <lineage>
        <taxon>Bacteria</taxon>
        <taxon>Pseudomonadati</taxon>
        <taxon>Pseudomonadota</taxon>
        <taxon>Gammaproteobacteria</taxon>
        <taxon>Pseudomonadales</taxon>
        <taxon>Pseudomonadaceae</taxon>
        <taxon>Ectopseudomonas</taxon>
    </lineage>
</organism>
<reference evidence="2" key="1">
    <citation type="submission" date="2016-10" db="EMBL/GenBank/DDBJ databases">
        <authorList>
            <person name="Varghese N."/>
            <person name="Submissions S."/>
        </authorList>
    </citation>
    <scope>NUCLEOTIDE SEQUENCE [LARGE SCALE GENOMIC DNA]</scope>
    <source>
        <strain evidence="2">DSM 26382</strain>
    </source>
</reference>
<evidence type="ECO:0000313" key="1">
    <source>
        <dbReference type="EMBL" id="SDD37078.1"/>
    </source>
</evidence>
<sequence>MTRRLTRYLLLFTITLALPIHATEANCSPQAIHRPLVNDFFSRGDYEGAIARLEQAKQQQDACRPETLDADWYWLRSDLSLAYLKAGREQDCLVLLGRLINNTASFQDIRQNLENEYRLHRALETNQQLCGAAHEKRLSAYRSPPCPQPVRGALASVATAADRCLVLLPVTEAESCPKLEEWQHGKPLRQLSPSKDDITSSLADTSRCCSIQTLRVSKDNGQYRIRLQGEGRDCYGGTAYDLIDTLYLLKGNELVPEQDFSGTR</sequence>
<name>A0A1G6U6T0_9GAMM</name>
<keyword evidence="2" id="KW-1185">Reference proteome</keyword>
<dbReference type="EMBL" id="FMZQ01000015">
    <property type="protein sequence ID" value="SDD37078.1"/>
    <property type="molecule type" value="Genomic_DNA"/>
</dbReference>
<proteinExistence type="predicted"/>
<dbReference type="RefSeq" id="WP_055987256.1">
    <property type="nucleotide sequence ID" value="NZ_FMZQ01000015.1"/>
</dbReference>